<evidence type="ECO:0000313" key="2">
    <source>
        <dbReference type="Proteomes" id="UP000658278"/>
    </source>
</evidence>
<comment type="caution">
    <text evidence="1">The sequence shown here is derived from an EMBL/GenBank/DDBJ whole genome shotgun (WGS) entry which is preliminary data.</text>
</comment>
<proteinExistence type="predicted"/>
<sequence length="510" mass="55002">MAVLALLTSIPGEALQIRSRDKSVVGEFQRVFGPQGTSTIVNPQFVPNASLFCGMGWPGHPTEWYRNYSLVSPVHFIGAAHYLPDLSWKIRFLGMDGVLRDYEILELDIVKNADDEATDLFIGTLKQPVDLSQIKPFGVFTPADEVYVGKEAIVFGKVGEAMKRAVDGEWALQNSPGFDTTRLLYFDYDPGGTNPKDIHYQGGDSGSPAFVIVEGQPTILGVASTLDQVSGKLRSSMSLVPAYVNEIDEIMEAKGYHLTRVDPVPEGGLSAETVAGANLRQSQPGGVALRVSNSGNEELHNLRIRVSGTAQPDQVTGTGWISVKQEDGSWECRLAGLATNASTSVSVVWNSLPAGLSLQWSVSADGITERSFEPTILIQGPLVSPHGEEGSALDSDGDGVSDLLEDAFGGNPAIASSRNLVGAPLLPVPDSSEDQLSYTFTRRDPSAEEGRFYLIEFSRNAQGWSGDLPPGTRTEARPFAPVWSGFEQVELQVPQEAGAGFLRLRYQVVD</sequence>
<reference evidence="1" key="1">
    <citation type="submission" date="2021-01" db="EMBL/GenBank/DDBJ databases">
        <title>Modified the classification status of verrucomicrobia.</title>
        <authorList>
            <person name="Feng X."/>
        </authorList>
    </citation>
    <scope>NUCLEOTIDE SEQUENCE</scope>
    <source>
        <strain evidence="1">KCTC 22201</strain>
    </source>
</reference>
<dbReference type="AlphaFoldDB" id="A0A934R961"/>
<keyword evidence="2" id="KW-1185">Reference proteome</keyword>
<dbReference type="EMBL" id="JAENII010000007">
    <property type="protein sequence ID" value="MBK1827504.1"/>
    <property type="molecule type" value="Genomic_DNA"/>
</dbReference>
<evidence type="ECO:0000313" key="1">
    <source>
        <dbReference type="EMBL" id="MBK1827504.1"/>
    </source>
</evidence>
<name>A0A934R961_9BACT</name>
<protein>
    <submittedName>
        <fullName evidence="1">Uncharacterized protein</fullName>
    </submittedName>
</protein>
<dbReference type="Proteomes" id="UP000658278">
    <property type="component" value="Unassembled WGS sequence"/>
</dbReference>
<dbReference type="RefSeq" id="WP_200279017.1">
    <property type="nucleotide sequence ID" value="NZ_JAENII010000007.1"/>
</dbReference>
<accession>A0A934R961</accession>
<organism evidence="1 2">
    <name type="scientific">Haloferula rosea</name>
    <dbReference type="NCBI Taxonomy" id="490093"/>
    <lineage>
        <taxon>Bacteria</taxon>
        <taxon>Pseudomonadati</taxon>
        <taxon>Verrucomicrobiota</taxon>
        <taxon>Verrucomicrobiia</taxon>
        <taxon>Verrucomicrobiales</taxon>
        <taxon>Verrucomicrobiaceae</taxon>
        <taxon>Haloferula</taxon>
    </lineage>
</organism>
<gene>
    <name evidence="1" type="ORF">JIN81_10765</name>
</gene>